<evidence type="ECO:0000313" key="4">
    <source>
        <dbReference type="Proteomes" id="UP000489190"/>
    </source>
</evidence>
<dbReference type="EMBL" id="WIWI01000049">
    <property type="protein sequence ID" value="MQT90973.1"/>
    <property type="molecule type" value="Genomic_DNA"/>
</dbReference>
<gene>
    <name evidence="2" type="ORF">GHO39_17785</name>
    <name evidence="1" type="ORF">GHO40_21150</name>
</gene>
<accession>A0A6A7YNR9</accession>
<comment type="caution">
    <text evidence="2">The sequence shown here is derived from an EMBL/GenBank/DDBJ whole genome shotgun (WGS) entry which is preliminary data.</text>
</comment>
<evidence type="ECO:0000313" key="3">
    <source>
        <dbReference type="Proteomes" id="UP000441404"/>
    </source>
</evidence>
<dbReference type="Proteomes" id="UP000441404">
    <property type="component" value="Unassembled WGS sequence"/>
</dbReference>
<dbReference type="RefSeq" id="WP_153329662.1">
    <property type="nucleotide sequence ID" value="NZ_WIWI01000049.1"/>
</dbReference>
<evidence type="ECO:0000313" key="1">
    <source>
        <dbReference type="EMBL" id="MQT49219.1"/>
    </source>
</evidence>
<dbReference type="AlphaFoldDB" id="A0A6A7YNR9"/>
<reference evidence="3 4" key="1">
    <citation type="submission" date="2019-10" db="EMBL/GenBank/DDBJ databases">
        <title>Evaluation of single-gene subtyping targets for Pseudomonas.</title>
        <authorList>
            <person name="Reichler S.J."/>
            <person name="Orsi R.H."/>
            <person name="Wiedmann M."/>
            <person name="Martin N.H."/>
            <person name="Murphy S.I."/>
        </authorList>
    </citation>
    <scope>NUCLEOTIDE SEQUENCE [LARGE SCALE GENOMIC DNA]</scope>
    <source>
        <strain evidence="2 4">FSL R10-3254</strain>
        <strain evidence="1 3">FSL R10-3257</strain>
    </source>
</reference>
<protein>
    <submittedName>
        <fullName evidence="2">Uncharacterized protein</fullName>
    </submittedName>
</protein>
<dbReference type="EMBL" id="WIWJ01000047">
    <property type="protein sequence ID" value="MQT49219.1"/>
    <property type="molecule type" value="Genomic_DNA"/>
</dbReference>
<dbReference type="InterPro" id="IPR045646">
    <property type="entry name" value="DUF6402"/>
</dbReference>
<name>A0A6A7YNR9_9PSED</name>
<dbReference type="Pfam" id="PF19940">
    <property type="entry name" value="DUF6402"/>
    <property type="match status" value="1"/>
</dbReference>
<sequence>MSLNDFQRTNAAGPDALYQLPQANSHTYSPTDTPAKKVIVQSLALSRLPGAMRSMGWHTAAALMQRWFDSPAWAMPEAWKVLKTQPAPLSLKPAQCDESIVKMEWAMGYERCREAVDEAESILATPNALKRLQALLKSAGWEGEGVQALGSRSMSALQMDAFSQVNFVKFGTVWNSLDDMYGALGNAVLKVGVVGEAFTEVNPVTKQVRYLFHIKQVGFYIRDHYDFNGLQYLGTWTEDRVLTKAETAFTLSLHGQVVLRLKEGPLAAVTNGDFRDYRDKTGKGGDFVIYSDVLWRNSGQIIDLGVWA</sequence>
<dbReference type="Proteomes" id="UP000489190">
    <property type="component" value="Unassembled WGS sequence"/>
</dbReference>
<organism evidence="2 4">
    <name type="scientific">Pseudomonas helleri</name>
    <dbReference type="NCBI Taxonomy" id="1608996"/>
    <lineage>
        <taxon>Bacteria</taxon>
        <taxon>Pseudomonadati</taxon>
        <taxon>Pseudomonadota</taxon>
        <taxon>Gammaproteobacteria</taxon>
        <taxon>Pseudomonadales</taxon>
        <taxon>Pseudomonadaceae</taxon>
        <taxon>Pseudomonas</taxon>
    </lineage>
</organism>
<proteinExistence type="predicted"/>
<evidence type="ECO:0000313" key="2">
    <source>
        <dbReference type="EMBL" id="MQT90973.1"/>
    </source>
</evidence>